<dbReference type="RefSeq" id="WP_146080374.1">
    <property type="nucleotide sequence ID" value="NZ_MQVW01000002.1"/>
</dbReference>
<dbReference type="AlphaFoldDB" id="A0A2S6IND1"/>
<feature type="signal peptide" evidence="1">
    <location>
        <begin position="1"/>
        <end position="27"/>
    </location>
</feature>
<dbReference type="EMBL" id="PTJE01000002">
    <property type="protein sequence ID" value="PPK95708.1"/>
    <property type="molecule type" value="Genomic_DNA"/>
</dbReference>
<evidence type="ECO:0000256" key="1">
    <source>
        <dbReference type="SAM" id="SignalP"/>
    </source>
</evidence>
<feature type="chain" id="PRO_5015404075" evidence="1">
    <location>
        <begin position="28"/>
        <end position="321"/>
    </location>
</feature>
<keyword evidence="1" id="KW-0732">Signal</keyword>
<dbReference type="Proteomes" id="UP000239002">
    <property type="component" value="Unassembled WGS sequence"/>
</dbReference>
<dbReference type="OrthoDB" id="1145239at2"/>
<protein>
    <submittedName>
        <fullName evidence="2">Uncharacterized protein</fullName>
    </submittedName>
</protein>
<keyword evidence="3" id="KW-1185">Reference proteome</keyword>
<gene>
    <name evidence="2" type="ORF">LY01_01301</name>
</gene>
<evidence type="ECO:0000313" key="3">
    <source>
        <dbReference type="Proteomes" id="UP000239002"/>
    </source>
</evidence>
<reference evidence="2 3" key="1">
    <citation type="submission" date="2018-02" db="EMBL/GenBank/DDBJ databases">
        <title>Genomic Encyclopedia of Archaeal and Bacterial Type Strains, Phase II (KMG-II): from individual species to whole genera.</title>
        <authorList>
            <person name="Goeker M."/>
        </authorList>
    </citation>
    <scope>NUCLEOTIDE SEQUENCE [LARGE SCALE GENOMIC DNA]</scope>
    <source>
        <strain evidence="2 3">DSM 16809</strain>
    </source>
</reference>
<sequence>MKLPTKSIFKLSYLFVLLVFMANEVRAQNSNDAKSYLTFIDGQNEKVVTSVWDYMRLYTFSKDDIAIKGKRKKLENTIRNSITKVKKVNAFDSDLKLAMINYLEGNQAIVKEDLLALLKNKDVSKVTTNQLQIIQNIRKAVYKLRADYNDAVAVYGNKHDLIIKENTSELALNMKQTIMVYDYYNELQLAFSSLQQAERNFWQGLNEKDITSYRNDVEALKSKLYDTTQLDRFNSYSTDDSLYKALFKYNEKLNTQVTVDLKPIEVIKEVAQTGSRENIMAKTDAYNTAIHEANVWRETFYKEWREISANFLQTHVPHRAG</sequence>
<proteinExistence type="predicted"/>
<evidence type="ECO:0000313" key="2">
    <source>
        <dbReference type="EMBL" id="PPK95708.1"/>
    </source>
</evidence>
<name>A0A2S6IND1_9FLAO</name>
<comment type="caution">
    <text evidence="2">The sequence shown here is derived from an EMBL/GenBank/DDBJ whole genome shotgun (WGS) entry which is preliminary data.</text>
</comment>
<accession>A0A2S6IND1</accession>
<organism evidence="2 3">
    <name type="scientific">Nonlabens xylanidelens</name>
    <dbReference type="NCBI Taxonomy" id="191564"/>
    <lineage>
        <taxon>Bacteria</taxon>
        <taxon>Pseudomonadati</taxon>
        <taxon>Bacteroidota</taxon>
        <taxon>Flavobacteriia</taxon>
        <taxon>Flavobacteriales</taxon>
        <taxon>Flavobacteriaceae</taxon>
        <taxon>Nonlabens</taxon>
    </lineage>
</organism>